<comment type="caution">
    <text evidence="1">The sequence shown here is derived from an EMBL/GenBank/DDBJ whole genome shotgun (WGS) entry which is preliminary data.</text>
</comment>
<dbReference type="Gramene" id="Psat01G0463100-T1">
    <property type="protein sequence ID" value="KAI5446862.1"/>
    <property type="gene ID" value="KIW84_014631"/>
</dbReference>
<evidence type="ECO:0000313" key="1">
    <source>
        <dbReference type="EMBL" id="KAI5446862.1"/>
    </source>
</evidence>
<dbReference type="AlphaFoldDB" id="A0A9D5BNY6"/>
<reference evidence="1 2" key="1">
    <citation type="journal article" date="2022" name="Nat. Genet.">
        <title>Improved pea reference genome and pan-genome highlight genomic features and evolutionary characteristics.</title>
        <authorList>
            <person name="Yang T."/>
            <person name="Liu R."/>
            <person name="Luo Y."/>
            <person name="Hu S."/>
            <person name="Wang D."/>
            <person name="Wang C."/>
            <person name="Pandey M.K."/>
            <person name="Ge S."/>
            <person name="Xu Q."/>
            <person name="Li N."/>
            <person name="Li G."/>
            <person name="Huang Y."/>
            <person name="Saxena R.K."/>
            <person name="Ji Y."/>
            <person name="Li M."/>
            <person name="Yan X."/>
            <person name="He Y."/>
            <person name="Liu Y."/>
            <person name="Wang X."/>
            <person name="Xiang C."/>
            <person name="Varshney R.K."/>
            <person name="Ding H."/>
            <person name="Gao S."/>
            <person name="Zong X."/>
        </authorList>
    </citation>
    <scope>NUCLEOTIDE SEQUENCE [LARGE SCALE GENOMIC DNA]</scope>
    <source>
        <strain evidence="1 2">cv. Zhongwan 6</strain>
    </source>
</reference>
<keyword evidence="2" id="KW-1185">Reference proteome</keyword>
<dbReference type="Proteomes" id="UP001058974">
    <property type="component" value="Chromosome 1"/>
</dbReference>
<dbReference type="EMBL" id="JAMSHJ010000001">
    <property type="protein sequence ID" value="KAI5446862.1"/>
    <property type="molecule type" value="Genomic_DNA"/>
</dbReference>
<organism evidence="1 2">
    <name type="scientific">Pisum sativum</name>
    <name type="common">Garden pea</name>
    <name type="synonym">Lathyrus oleraceus</name>
    <dbReference type="NCBI Taxonomy" id="3888"/>
    <lineage>
        <taxon>Eukaryota</taxon>
        <taxon>Viridiplantae</taxon>
        <taxon>Streptophyta</taxon>
        <taxon>Embryophyta</taxon>
        <taxon>Tracheophyta</taxon>
        <taxon>Spermatophyta</taxon>
        <taxon>Magnoliopsida</taxon>
        <taxon>eudicotyledons</taxon>
        <taxon>Gunneridae</taxon>
        <taxon>Pentapetalae</taxon>
        <taxon>rosids</taxon>
        <taxon>fabids</taxon>
        <taxon>Fabales</taxon>
        <taxon>Fabaceae</taxon>
        <taxon>Papilionoideae</taxon>
        <taxon>50 kb inversion clade</taxon>
        <taxon>NPAAA clade</taxon>
        <taxon>Hologalegina</taxon>
        <taxon>IRL clade</taxon>
        <taxon>Fabeae</taxon>
        <taxon>Lathyrus</taxon>
    </lineage>
</organism>
<protein>
    <submittedName>
        <fullName evidence="1">Uncharacterized protein</fullName>
    </submittedName>
</protein>
<accession>A0A9D5BNY6</accession>
<dbReference type="CDD" id="cd17039">
    <property type="entry name" value="Ubl_ubiquitin_like"/>
    <property type="match status" value="1"/>
</dbReference>
<sequence length="121" mass="13935">MKNLVDLIADSGDLNQNGKSNQCFNEKELEIAMIGDIKFNSNAVLKSEKLILRKPSKLIVSKNIMGCQGNFEEEFVFYVENTRTVRFVKQRIARFFNHAGQELVWKGEALDDQRLIKEPIE</sequence>
<name>A0A9D5BNY6_PEA</name>
<evidence type="ECO:0000313" key="2">
    <source>
        <dbReference type="Proteomes" id="UP001058974"/>
    </source>
</evidence>
<gene>
    <name evidence="1" type="ORF">KIW84_014631</name>
</gene>
<proteinExistence type="predicted"/>